<evidence type="ECO:0000313" key="4">
    <source>
        <dbReference type="EMBL" id="MPM75309.1"/>
    </source>
</evidence>
<reference evidence="4" key="1">
    <citation type="submission" date="2019-08" db="EMBL/GenBank/DDBJ databases">
        <authorList>
            <person name="Kucharzyk K."/>
            <person name="Murdoch R.W."/>
            <person name="Higgins S."/>
            <person name="Loffler F."/>
        </authorList>
    </citation>
    <scope>NUCLEOTIDE SEQUENCE</scope>
</reference>
<dbReference type="PROSITE" id="PS50075">
    <property type="entry name" value="CARRIER"/>
    <property type="match status" value="1"/>
</dbReference>
<dbReference type="SUPFAM" id="SSF47336">
    <property type="entry name" value="ACP-like"/>
    <property type="match status" value="1"/>
</dbReference>
<dbReference type="InterPro" id="IPR009081">
    <property type="entry name" value="PP-bd_ACP"/>
</dbReference>
<protein>
    <submittedName>
        <fullName evidence="4">Acyl carrier protein</fullName>
    </submittedName>
</protein>
<dbReference type="Gene3D" id="1.10.1200.10">
    <property type="entry name" value="ACP-like"/>
    <property type="match status" value="1"/>
</dbReference>
<keyword evidence="2" id="KW-0597">Phosphoprotein</keyword>
<gene>
    <name evidence="4" type="primary">acpP_58</name>
    <name evidence="4" type="ORF">SDC9_122301</name>
</gene>
<dbReference type="GO" id="GO:0006633">
    <property type="term" value="P:fatty acid biosynthetic process"/>
    <property type="evidence" value="ECO:0007669"/>
    <property type="project" value="InterPro"/>
</dbReference>
<dbReference type="InterPro" id="IPR003231">
    <property type="entry name" value="ACP"/>
</dbReference>
<accession>A0A645CEB7</accession>
<evidence type="ECO:0000256" key="2">
    <source>
        <dbReference type="ARBA" id="ARBA00022553"/>
    </source>
</evidence>
<name>A0A645CEB7_9ZZZZ</name>
<evidence type="ECO:0000256" key="1">
    <source>
        <dbReference type="ARBA" id="ARBA00022450"/>
    </source>
</evidence>
<dbReference type="EMBL" id="VSSQ01026542">
    <property type="protein sequence ID" value="MPM75309.1"/>
    <property type="molecule type" value="Genomic_DNA"/>
</dbReference>
<keyword evidence="1" id="KW-0596">Phosphopantetheine</keyword>
<dbReference type="InterPro" id="IPR036736">
    <property type="entry name" value="ACP-like_sf"/>
</dbReference>
<organism evidence="4">
    <name type="scientific">bioreactor metagenome</name>
    <dbReference type="NCBI Taxonomy" id="1076179"/>
    <lineage>
        <taxon>unclassified sequences</taxon>
        <taxon>metagenomes</taxon>
        <taxon>ecological metagenomes</taxon>
    </lineage>
</organism>
<dbReference type="HAMAP" id="MF_01217">
    <property type="entry name" value="Acyl_carrier"/>
    <property type="match status" value="1"/>
</dbReference>
<dbReference type="Pfam" id="PF00550">
    <property type="entry name" value="PP-binding"/>
    <property type="match status" value="1"/>
</dbReference>
<proteinExistence type="inferred from homology"/>
<dbReference type="AlphaFoldDB" id="A0A645CEB7"/>
<feature type="domain" description="Carrier" evidence="3">
    <location>
        <begin position="1"/>
        <end position="74"/>
    </location>
</feature>
<comment type="caution">
    <text evidence="4">The sequence shown here is derived from an EMBL/GenBank/DDBJ whole genome shotgun (WGS) entry which is preliminary data.</text>
</comment>
<sequence length="75" mass="8513">MFEELKAILTDELDVSPEIITPDAEFIDDLKLNSLELADLVVLCEDKFEIDIDEQDIHTLITVSDLVDYIESKTA</sequence>
<evidence type="ECO:0000259" key="3">
    <source>
        <dbReference type="PROSITE" id="PS50075"/>
    </source>
</evidence>